<evidence type="ECO:0000313" key="3">
    <source>
        <dbReference type="Proteomes" id="UP000299102"/>
    </source>
</evidence>
<keyword evidence="3" id="KW-1185">Reference proteome</keyword>
<protein>
    <submittedName>
        <fullName evidence="2">Uncharacterized protein</fullName>
    </submittedName>
</protein>
<name>A0A4C1WJS1_EUMVA</name>
<proteinExistence type="predicted"/>
<reference evidence="2 3" key="1">
    <citation type="journal article" date="2019" name="Commun. Biol.">
        <title>The bagworm genome reveals a unique fibroin gene that provides high tensile strength.</title>
        <authorList>
            <person name="Kono N."/>
            <person name="Nakamura H."/>
            <person name="Ohtoshi R."/>
            <person name="Tomita M."/>
            <person name="Numata K."/>
            <person name="Arakawa K."/>
        </authorList>
    </citation>
    <scope>NUCLEOTIDE SEQUENCE [LARGE SCALE GENOMIC DNA]</scope>
</reference>
<feature type="compositionally biased region" description="Low complexity" evidence="1">
    <location>
        <begin position="61"/>
        <end position="76"/>
    </location>
</feature>
<organism evidence="2 3">
    <name type="scientific">Eumeta variegata</name>
    <name type="common">Bagworm moth</name>
    <name type="synonym">Eumeta japonica</name>
    <dbReference type="NCBI Taxonomy" id="151549"/>
    <lineage>
        <taxon>Eukaryota</taxon>
        <taxon>Metazoa</taxon>
        <taxon>Ecdysozoa</taxon>
        <taxon>Arthropoda</taxon>
        <taxon>Hexapoda</taxon>
        <taxon>Insecta</taxon>
        <taxon>Pterygota</taxon>
        <taxon>Neoptera</taxon>
        <taxon>Endopterygota</taxon>
        <taxon>Lepidoptera</taxon>
        <taxon>Glossata</taxon>
        <taxon>Ditrysia</taxon>
        <taxon>Tineoidea</taxon>
        <taxon>Psychidae</taxon>
        <taxon>Oiketicinae</taxon>
        <taxon>Eumeta</taxon>
    </lineage>
</organism>
<dbReference type="Proteomes" id="UP000299102">
    <property type="component" value="Unassembled WGS sequence"/>
</dbReference>
<accession>A0A4C1WJS1</accession>
<dbReference type="AlphaFoldDB" id="A0A4C1WJS1"/>
<evidence type="ECO:0000256" key="1">
    <source>
        <dbReference type="SAM" id="MobiDB-lite"/>
    </source>
</evidence>
<feature type="region of interest" description="Disordered" evidence="1">
    <location>
        <begin position="58"/>
        <end position="83"/>
    </location>
</feature>
<evidence type="ECO:0000313" key="2">
    <source>
        <dbReference type="EMBL" id="GBP51501.1"/>
    </source>
</evidence>
<comment type="caution">
    <text evidence="2">The sequence shown here is derived from an EMBL/GenBank/DDBJ whole genome shotgun (WGS) entry which is preliminary data.</text>
</comment>
<dbReference type="EMBL" id="BGZK01000582">
    <property type="protein sequence ID" value="GBP51501.1"/>
    <property type="molecule type" value="Genomic_DNA"/>
</dbReference>
<sequence>MRATFGETASLFASTAARSWSIAYPLRCSLSDENHGWALRTPRQPVVELMQSAARALGQQARVGEGRPAGAPPAGARRGRGRPVADSRMRAAVVFTRVGGVGALGLILASTVRSARGRRSRRVFSLASARRGGAGACACGGPRGDVGVGVREWRFASYRAALESFHYFLILSGKDVLRAPNSTRIRKTCGGGFGPGVDVAARPVTAGLARCSRASRTGPPASRPNTMTFVLGRHRMNLPLGICALASRDEAVDLQATMPVDRSATHVQKIPAALPIRNFITSTNWSISETPYCPDYGTMYAKTLFPATRAEAVASRRQTCGTSHLVTNNLGIREWSTEEVRPLNQKMMSVRNKFWSNSYESDRKYESVIWVFEDDLKPITVVRSCSVSEKMDASFVSNTGHVSALYRIQKYRTADRYTMAHVWSAEFADALASGAVATAAGGRSLAAHRSKDWQTFGNV</sequence>
<gene>
    <name evidence="2" type="ORF">EVAR_44476_1</name>
</gene>
<dbReference type="OrthoDB" id="7490871at2759"/>